<reference evidence="5 8" key="2">
    <citation type="submission" date="2018-03" db="EMBL/GenBank/DDBJ databases">
        <title>Genomic Encyclopedia of Archaeal and Bacterial Type Strains, Phase II (KMG-II): from individual species to whole genera.</title>
        <authorList>
            <person name="Goeker M."/>
        </authorList>
    </citation>
    <scope>NUCLEOTIDE SEQUENCE [LARGE SCALE GENOMIC DNA]</scope>
    <source>
        <strain evidence="5 8">DSM 22727</strain>
    </source>
</reference>
<dbReference type="EMBL" id="PVNA01000002">
    <property type="protein sequence ID" value="PRX14105.1"/>
    <property type="molecule type" value="Genomic_DNA"/>
</dbReference>
<evidence type="ECO:0000313" key="3">
    <source>
        <dbReference type="EMBL" id="GAK76190.1"/>
    </source>
</evidence>
<evidence type="ECO:0000259" key="2">
    <source>
        <dbReference type="PROSITE" id="PS50894"/>
    </source>
</evidence>
<accession>A0A081DB94</accession>
<evidence type="ECO:0000256" key="1">
    <source>
        <dbReference type="PROSITE-ProRule" id="PRU00110"/>
    </source>
</evidence>
<name>A0A081DB94_NONUL</name>
<dbReference type="Proteomes" id="UP000029226">
    <property type="component" value="Unassembled WGS sequence"/>
</dbReference>
<dbReference type="Gene3D" id="1.20.120.160">
    <property type="entry name" value="HPT domain"/>
    <property type="match status" value="1"/>
</dbReference>
<dbReference type="Proteomes" id="UP000028980">
    <property type="component" value="Unassembled WGS sequence"/>
</dbReference>
<evidence type="ECO:0000313" key="7">
    <source>
        <dbReference type="Proteomes" id="UP000029226"/>
    </source>
</evidence>
<dbReference type="GO" id="GO:0000160">
    <property type="term" value="P:phosphorelay signal transduction system"/>
    <property type="evidence" value="ECO:0007669"/>
    <property type="project" value="InterPro"/>
</dbReference>
<keyword evidence="8" id="KW-1185">Reference proteome</keyword>
<proteinExistence type="predicted"/>
<protein>
    <submittedName>
        <fullName evidence="5">HPt (Histidine-containing phosphotransfer) domain-containing protein</fullName>
    </submittedName>
</protein>
<evidence type="ECO:0000313" key="8">
    <source>
        <dbReference type="Proteomes" id="UP000239997"/>
    </source>
</evidence>
<dbReference type="InterPro" id="IPR036641">
    <property type="entry name" value="HPT_dom_sf"/>
</dbReference>
<dbReference type="Proteomes" id="UP000239997">
    <property type="component" value="Unassembled WGS sequence"/>
</dbReference>
<dbReference type="InterPro" id="IPR008207">
    <property type="entry name" value="Sig_transdc_His_kin_Hpt_dom"/>
</dbReference>
<dbReference type="AlphaFoldDB" id="A0A081DB94"/>
<dbReference type="SUPFAM" id="SSF47226">
    <property type="entry name" value="Histidine-containing phosphotransfer domain, HPT domain"/>
    <property type="match status" value="1"/>
</dbReference>
<dbReference type="OrthoDB" id="1143802at2"/>
<feature type="modified residue" description="Phosphohistidine" evidence="1">
    <location>
        <position position="56"/>
    </location>
</feature>
<reference evidence="6 7" key="1">
    <citation type="journal article" date="2014" name="Genome Announc.">
        <title>Draft Genome Sequences of Marine Flavobacterium Nonlabens Strains NR17, NR24, NR27, NR32, NR33, and Ara13.</title>
        <authorList>
            <person name="Nakanishi M."/>
            <person name="Meirelles P."/>
            <person name="Suzuki R."/>
            <person name="Takatani N."/>
            <person name="Mino S."/>
            <person name="Suda W."/>
            <person name="Oshima K."/>
            <person name="Hattori M."/>
            <person name="Ohkuma M."/>
            <person name="Hosokawa M."/>
            <person name="Miyashita K."/>
            <person name="Thompson F.L."/>
            <person name="Niwa A."/>
            <person name="Sawabe T."/>
            <person name="Sawabe T."/>
        </authorList>
    </citation>
    <scope>NUCLEOTIDE SEQUENCE [LARGE SCALE GENOMIC DNA]</scope>
    <source>
        <strain evidence="3">JCM 19296</strain>
        <strain evidence="4">JCM 19314</strain>
        <strain evidence="6">JCM19296</strain>
        <strain evidence="7">JCM19314</strain>
    </source>
</reference>
<sequence length="119" mass="13887">MSEILELETLKDNFGDDVETFVQILDIFLHEVPVDYQLLKKQIETKDYENAGEIAHKIKSSYRLLDMEMETMLLQEIENRAKAVQDTDEIITLYEQFQANYDTGIDMVQQTRDAFASKS</sequence>
<comment type="caution">
    <text evidence="3">The sequence shown here is derived from an EMBL/GenBank/DDBJ whole genome shotgun (WGS) entry which is preliminary data.</text>
</comment>
<evidence type="ECO:0000313" key="6">
    <source>
        <dbReference type="Proteomes" id="UP000028980"/>
    </source>
</evidence>
<keyword evidence="1" id="KW-0597">Phosphoprotein</keyword>
<evidence type="ECO:0000313" key="4">
    <source>
        <dbReference type="EMBL" id="GAL01167.1"/>
    </source>
</evidence>
<feature type="domain" description="HPt" evidence="2">
    <location>
        <begin position="17"/>
        <end position="115"/>
    </location>
</feature>
<organism evidence="3 6">
    <name type="scientific">Nonlabens ulvanivorans</name>
    <name type="common">Persicivirga ulvanivorans</name>
    <dbReference type="NCBI Taxonomy" id="906888"/>
    <lineage>
        <taxon>Bacteria</taxon>
        <taxon>Pseudomonadati</taxon>
        <taxon>Bacteroidota</taxon>
        <taxon>Flavobacteriia</taxon>
        <taxon>Flavobacteriales</taxon>
        <taxon>Flavobacteriaceae</taxon>
        <taxon>Nonlabens</taxon>
    </lineage>
</organism>
<dbReference type="GeneID" id="90594675"/>
<gene>
    <name evidence="3" type="ORF">JCM19296_1787</name>
    <name evidence="4" type="ORF">JCM19314_611</name>
    <name evidence="5" type="ORF">LY02_01134</name>
</gene>
<evidence type="ECO:0000313" key="5">
    <source>
        <dbReference type="EMBL" id="PRX14105.1"/>
    </source>
</evidence>
<dbReference type="EMBL" id="BBMM01000009">
    <property type="protein sequence ID" value="GAL01167.1"/>
    <property type="molecule type" value="Genomic_DNA"/>
</dbReference>
<dbReference type="PROSITE" id="PS50894">
    <property type="entry name" value="HPT"/>
    <property type="match status" value="1"/>
</dbReference>
<dbReference type="RefSeq" id="WP_051788650.1">
    <property type="nucleotide sequence ID" value="NZ_CP136694.1"/>
</dbReference>
<dbReference type="GO" id="GO:0004672">
    <property type="term" value="F:protein kinase activity"/>
    <property type="evidence" value="ECO:0007669"/>
    <property type="project" value="UniProtKB-ARBA"/>
</dbReference>
<dbReference type="EMBL" id="BBLG01000003">
    <property type="protein sequence ID" value="GAK76190.1"/>
    <property type="molecule type" value="Genomic_DNA"/>
</dbReference>
<dbReference type="Pfam" id="PF01627">
    <property type="entry name" value="Hpt"/>
    <property type="match status" value="1"/>
</dbReference>